<dbReference type="Proteomes" id="UP000281245">
    <property type="component" value="Unassembled WGS sequence"/>
</dbReference>
<name>A0A3M6WP06_HORWE</name>
<reference evidence="2 3" key="1">
    <citation type="journal article" date="2018" name="BMC Genomics">
        <title>Genomic evidence for intraspecific hybridization in a clonal and extremely halotolerant yeast.</title>
        <authorList>
            <person name="Gostincar C."/>
            <person name="Stajich J.E."/>
            <person name="Zupancic J."/>
            <person name="Zalar P."/>
            <person name="Gunde-Cimerman N."/>
        </authorList>
    </citation>
    <scope>NUCLEOTIDE SEQUENCE [LARGE SCALE GENOMIC DNA]</scope>
    <source>
        <strain evidence="2 3">EXF-6656</strain>
    </source>
</reference>
<organism evidence="2 3">
    <name type="scientific">Hortaea werneckii</name>
    <name type="common">Black yeast</name>
    <name type="synonym">Cladosporium werneckii</name>
    <dbReference type="NCBI Taxonomy" id="91943"/>
    <lineage>
        <taxon>Eukaryota</taxon>
        <taxon>Fungi</taxon>
        <taxon>Dikarya</taxon>
        <taxon>Ascomycota</taxon>
        <taxon>Pezizomycotina</taxon>
        <taxon>Dothideomycetes</taxon>
        <taxon>Dothideomycetidae</taxon>
        <taxon>Mycosphaerellales</taxon>
        <taxon>Teratosphaeriaceae</taxon>
        <taxon>Hortaea</taxon>
    </lineage>
</organism>
<dbReference type="OrthoDB" id="3934090at2759"/>
<gene>
    <name evidence="2" type="ORF">D0869_07675</name>
</gene>
<feature type="region of interest" description="Disordered" evidence="1">
    <location>
        <begin position="154"/>
        <end position="262"/>
    </location>
</feature>
<evidence type="ECO:0000313" key="3">
    <source>
        <dbReference type="Proteomes" id="UP000281245"/>
    </source>
</evidence>
<sequence>MTGCALSVSLTMDFERFVKNKLIPLVPLCSSPADCHTDITSSPTTMALRQNGKRQIDSSQSDHTPSKRTCSTLGFDASMKPIRRTASGVVIPLEQGIMLEDDMDEFEDALEQQVDLADDSEGHEMEDGIPEGSASGMNGIHQYHVEEDVDDLFTTTFGAGDNGHASEDDGDDDGVDNAKDQPKTDNLNNTAKDDHEDGCNHNRGVSTPPESPSTKGKKASASASNARQEANNKHSQNTAKPFSSAPIIEKEPRPDKDEWRPRKLHRKLHERAKACKPQLKLAEHRYLIAVASPERDASRCKDEKHFVWMKGNRMTTVETVWHEYRTAALIETFVLLLGNVEKVDFSDQVQNLDYFNDKLILFRAVDPRDPEAKGRRIDEGIVPEGEVIELE</sequence>
<feature type="region of interest" description="Disordered" evidence="1">
    <location>
        <begin position="119"/>
        <end position="138"/>
    </location>
</feature>
<dbReference type="EMBL" id="QWIJ01000626">
    <property type="protein sequence ID" value="RMX80265.1"/>
    <property type="molecule type" value="Genomic_DNA"/>
</dbReference>
<feature type="compositionally biased region" description="Polar residues" evidence="1">
    <location>
        <begin position="225"/>
        <end position="241"/>
    </location>
</feature>
<feature type="compositionally biased region" description="Basic and acidic residues" evidence="1">
    <location>
        <begin position="191"/>
        <end position="200"/>
    </location>
</feature>
<protein>
    <submittedName>
        <fullName evidence="2">Uncharacterized protein</fullName>
    </submittedName>
</protein>
<evidence type="ECO:0000256" key="1">
    <source>
        <dbReference type="SAM" id="MobiDB-lite"/>
    </source>
</evidence>
<evidence type="ECO:0000313" key="2">
    <source>
        <dbReference type="EMBL" id="RMX80265.1"/>
    </source>
</evidence>
<proteinExistence type="predicted"/>
<comment type="caution">
    <text evidence="2">The sequence shown here is derived from an EMBL/GenBank/DDBJ whole genome shotgun (WGS) entry which is preliminary data.</text>
</comment>
<accession>A0A3M6WP06</accession>
<feature type="compositionally biased region" description="Basic and acidic residues" evidence="1">
    <location>
        <begin position="248"/>
        <end position="261"/>
    </location>
</feature>
<dbReference type="AlphaFoldDB" id="A0A3M6WP06"/>